<organism evidence="1 2">
    <name type="scientific">Paramecium primaurelia</name>
    <dbReference type="NCBI Taxonomy" id="5886"/>
    <lineage>
        <taxon>Eukaryota</taxon>
        <taxon>Sar</taxon>
        <taxon>Alveolata</taxon>
        <taxon>Ciliophora</taxon>
        <taxon>Intramacronucleata</taxon>
        <taxon>Oligohymenophorea</taxon>
        <taxon>Peniculida</taxon>
        <taxon>Parameciidae</taxon>
        <taxon>Paramecium</taxon>
    </lineage>
</organism>
<evidence type="ECO:0000313" key="1">
    <source>
        <dbReference type="EMBL" id="CAD8089581.1"/>
    </source>
</evidence>
<sequence length="665" mass="78952">MIKYFFGSIKLFRKQGIQDATKATTTKLDQITNPELTKDDIANFDQFYSNIVKSMVVKENGRKKVIQQTYTPNIYQILEQKIGNDHFQISAFLQFRRDQLREEEVVYCLDGLIRAKQFIQLKNSDYLQHIDSLISNKKLQFTKIECLEQILIINKQLQFLSIDSLRLIAKQLNEIGQYIEKEYELTKNEEPLEMLAQAFILAAQIEYNHTITQSWLIHVRKILKRHFKLLKFDTILKYFITIIKYQNKLQTELDSILDIEEFFGENYNVLTLENYLIIIEHLALIKYKKRSEVVIQFINNINSFTFTIQQLAQLAKSLAIMEIRLDELWKRITSEFLQVIQLVDAHFYLGEITLIFQSLLKINPLSPQDLTTIYKTIKNISIDESYTIKFQILYNFSIKGHFNFDLFQDLCNYEKNNFQFKYLNSYKQEKLFEVIKVILYNSIFYNKLECLDEKVDIAIQKALIILCHKIYEILSNPNYELKNSFQTQYELFIVSSLFQKYIENSDGLQETLINTKLENIRQDAGKKLDRKIQRNQFQIQEALKLLGFIDYFKVGYKEEAYQELVRMVQVKLIEYESDFDELNKLLHQYHIQNQQIMQEYTSLILNKQAELTIEQLQKYSHVLKKSGNQSQDLELIIIQRSLTNNSYLGVVGLDKPNYEVNFLFN</sequence>
<dbReference type="AlphaFoldDB" id="A0A8S1NHJ4"/>
<accession>A0A8S1NHJ4</accession>
<dbReference type="EMBL" id="CAJJDM010000087">
    <property type="protein sequence ID" value="CAD8089581.1"/>
    <property type="molecule type" value="Genomic_DNA"/>
</dbReference>
<comment type="caution">
    <text evidence="1">The sequence shown here is derived from an EMBL/GenBank/DDBJ whole genome shotgun (WGS) entry which is preliminary data.</text>
</comment>
<protein>
    <submittedName>
        <fullName evidence="1">Uncharacterized protein</fullName>
    </submittedName>
</protein>
<dbReference type="OMA" id="DIANFDQ"/>
<keyword evidence="2" id="KW-1185">Reference proteome</keyword>
<evidence type="ECO:0000313" key="2">
    <source>
        <dbReference type="Proteomes" id="UP000688137"/>
    </source>
</evidence>
<gene>
    <name evidence="1" type="ORF">PPRIM_AZ9-3.1.T0840012</name>
</gene>
<proteinExistence type="predicted"/>
<name>A0A8S1NHJ4_PARPR</name>
<reference evidence="1" key="1">
    <citation type="submission" date="2021-01" db="EMBL/GenBank/DDBJ databases">
        <authorList>
            <consortium name="Genoscope - CEA"/>
            <person name="William W."/>
        </authorList>
    </citation>
    <scope>NUCLEOTIDE SEQUENCE</scope>
</reference>
<dbReference type="Proteomes" id="UP000688137">
    <property type="component" value="Unassembled WGS sequence"/>
</dbReference>